<dbReference type="InterPro" id="IPR015500">
    <property type="entry name" value="Peptidase_S8_subtilisin-rel"/>
</dbReference>
<dbReference type="InterPro" id="IPR000209">
    <property type="entry name" value="Peptidase_S8/S53_dom"/>
</dbReference>
<keyword evidence="4 10" id="KW-0732">Signal</keyword>
<dbReference type="InterPro" id="IPR036852">
    <property type="entry name" value="Peptidase_S8/S53_dom_sf"/>
</dbReference>
<keyword evidence="2" id="KW-0964">Secreted</keyword>
<accession>A0A1D1ZCI7</accession>
<evidence type="ECO:0000256" key="3">
    <source>
        <dbReference type="ARBA" id="ARBA00022670"/>
    </source>
</evidence>
<dbReference type="InterPro" id="IPR023827">
    <property type="entry name" value="Peptidase_S8_Asp-AS"/>
</dbReference>
<dbReference type="Pfam" id="PF00082">
    <property type="entry name" value="Peptidase_S8"/>
    <property type="match status" value="1"/>
</dbReference>
<dbReference type="PROSITE" id="PS51892">
    <property type="entry name" value="SUBTILASE"/>
    <property type="match status" value="1"/>
</dbReference>
<proteinExistence type="inferred from homology"/>
<feature type="active site" description="Charge relay system" evidence="8 9">
    <location>
        <position position="160"/>
    </location>
</feature>
<dbReference type="InterPro" id="IPR022398">
    <property type="entry name" value="Peptidase_S8_His-AS"/>
</dbReference>
<dbReference type="InterPro" id="IPR010259">
    <property type="entry name" value="S8pro/Inhibitor_I9"/>
</dbReference>
<dbReference type="Gene3D" id="2.60.40.2310">
    <property type="match status" value="1"/>
</dbReference>
<evidence type="ECO:0000259" key="11">
    <source>
        <dbReference type="Pfam" id="PF00082"/>
    </source>
</evidence>
<dbReference type="InterPro" id="IPR041469">
    <property type="entry name" value="Subtilisin-like_FN3"/>
</dbReference>
<evidence type="ECO:0000313" key="15">
    <source>
        <dbReference type="EMBL" id="JAT64602.1"/>
    </source>
</evidence>
<dbReference type="GO" id="GO:0004252">
    <property type="term" value="F:serine-type endopeptidase activity"/>
    <property type="evidence" value="ECO:0007669"/>
    <property type="project" value="UniProtKB-UniRule"/>
</dbReference>
<evidence type="ECO:0000256" key="9">
    <source>
        <dbReference type="PROSITE-ProRule" id="PRU01240"/>
    </source>
</evidence>
<dbReference type="AlphaFoldDB" id="A0A1D1ZCI7"/>
<dbReference type="Pfam" id="PF17766">
    <property type="entry name" value="fn3_6"/>
    <property type="match status" value="1"/>
</dbReference>
<evidence type="ECO:0000256" key="5">
    <source>
        <dbReference type="ARBA" id="ARBA00022801"/>
    </source>
</evidence>
<evidence type="ECO:0000256" key="8">
    <source>
        <dbReference type="PIRSR" id="PIRSR615500-1"/>
    </source>
</evidence>
<dbReference type="InterPro" id="IPR037045">
    <property type="entry name" value="S8pro/Inhibitor_I9_sf"/>
</dbReference>
<evidence type="ECO:0000256" key="2">
    <source>
        <dbReference type="ARBA" id="ARBA00022525"/>
    </source>
</evidence>
<dbReference type="PROSITE" id="PS00136">
    <property type="entry name" value="SUBTILASE_ASP"/>
    <property type="match status" value="1"/>
</dbReference>
<dbReference type="GO" id="GO:0006508">
    <property type="term" value="P:proteolysis"/>
    <property type="evidence" value="ECO:0007669"/>
    <property type="project" value="UniProtKB-KW"/>
</dbReference>
<keyword evidence="6 9" id="KW-0720">Serine protease</keyword>
<name>A0A1D1ZCI7_9ARAE</name>
<feature type="active site" description="Charge relay system" evidence="8 9">
    <location>
        <position position="535"/>
    </location>
</feature>
<feature type="signal peptide" evidence="10">
    <location>
        <begin position="1"/>
        <end position="31"/>
    </location>
</feature>
<dbReference type="CDD" id="cd02120">
    <property type="entry name" value="PA_subtilisin_like"/>
    <property type="match status" value="1"/>
</dbReference>
<evidence type="ECO:0000256" key="1">
    <source>
        <dbReference type="ARBA" id="ARBA00011073"/>
    </source>
</evidence>
<dbReference type="SUPFAM" id="SSF52025">
    <property type="entry name" value="PA domain"/>
    <property type="match status" value="1"/>
</dbReference>
<dbReference type="Pfam" id="PF05922">
    <property type="entry name" value="Inhibitor_I9"/>
    <property type="match status" value="1"/>
</dbReference>
<feature type="chain" id="PRO_5008900898" evidence="10">
    <location>
        <begin position="32"/>
        <end position="752"/>
    </location>
</feature>
<dbReference type="Gene3D" id="3.30.70.80">
    <property type="entry name" value="Peptidase S8 propeptide/proteinase inhibitor I9"/>
    <property type="match status" value="1"/>
</dbReference>
<dbReference type="PANTHER" id="PTHR10795">
    <property type="entry name" value="PROPROTEIN CONVERTASE SUBTILISIN/KEXIN"/>
    <property type="match status" value="1"/>
</dbReference>
<evidence type="ECO:0000259" key="12">
    <source>
        <dbReference type="Pfam" id="PF02225"/>
    </source>
</evidence>
<organism evidence="15">
    <name type="scientific">Anthurium amnicola</name>
    <dbReference type="NCBI Taxonomy" id="1678845"/>
    <lineage>
        <taxon>Eukaryota</taxon>
        <taxon>Viridiplantae</taxon>
        <taxon>Streptophyta</taxon>
        <taxon>Embryophyta</taxon>
        <taxon>Tracheophyta</taxon>
        <taxon>Spermatophyta</taxon>
        <taxon>Magnoliopsida</taxon>
        <taxon>Liliopsida</taxon>
        <taxon>Araceae</taxon>
        <taxon>Pothoideae</taxon>
        <taxon>Potheae</taxon>
        <taxon>Anthurium</taxon>
    </lineage>
</organism>
<keyword evidence="3 9" id="KW-0645">Protease</keyword>
<evidence type="ECO:0000256" key="4">
    <source>
        <dbReference type="ARBA" id="ARBA00022729"/>
    </source>
</evidence>
<feature type="domain" description="Peptidase S8/S53" evidence="11">
    <location>
        <begin position="151"/>
        <end position="574"/>
    </location>
</feature>
<feature type="domain" description="Inhibitor I9" evidence="13">
    <location>
        <begin position="50"/>
        <end position="126"/>
    </location>
</feature>
<dbReference type="Gene3D" id="3.40.50.200">
    <property type="entry name" value="Peptidase S8/S53 domain"/>
    <property type="match status" value="1"/>
</dbReference>
<dbReference type="InterPro" id="IPR003137">
    <property type="entry name" value="PA_domain"/>
</dbReference>
<dbReference type="Pfam" id="PF02225">
    <property type="entry name" value="PA"/>
    <property type="match status" value="1"/>
</dbReference>
<keyword evidence="7" id="KW-0325">Glycoprotein</keyword>
<protein>
    <submittedName>
        <fullName evidence="15">Subtilisin-like protease</fullName>
    </submittedName>
</protein>
<evidence type="ECO:0000256" key="7">
    <source>
        <dbReference type="ARBA" id="ARBA00023180"/>
    </source>
</evidence>
<feature type="domain" description="Subtilisin-like protease fibronectin type-III" evidence="14">
    <location>
        <begin position="650"/>
        <end position="749"/>
    </location>
</feature>
<reference evidence="15" key="1">
    <citation type="submission" date="2015-07" db="EMBL/GenBank/DDBJ databases">
        <title>Transcriptome Assembly of Anthurium amnicola.</title>
        <authorList>
            <person name="Suzuki J."/>
        </authorList>
    </citation>
    <scope>NUCLEOTIDE SEQUENCE</scope>
</reference>
<evidence type="ECO:0000259" key="13">
    <source>
        <dbReference type="Pfam" id="PF05922"/>
    </source>
</evidence>
<dbReference type="PRINTS" id="PR00723">
    <property type="entry name" value="SUBTILISIN"/>
</dbReference>
<dbReference type="InterPro" id="IPR045051">
    <property type="entry name" value="SBT"/>
</dbReference>
<evidence type="ECO:0000256" key="10">
    <source>
        <dbReference type="SAM" id="SignalP"/>
    </source>
</evidence>
<evidence type="ECO:0000259" key="14">
    <source>
        <dbReference type="Pfam" id="PF17766"/>
    </source>
</evidence>
<sequence length="752" mass="78762">MEDGHHLRRRHLFLAFLLSAFLGHHLPASRAQLPSVVGDDGRASAHRLAVYIVHVRKLKRMLSAGPEELAAWHRSFLPSPSLDSGEPRLVFSYTRAISGFAARLTPGEAAGMEGKDGFLYAFPDERLAPQTTHSPDFLRLRPDAWRAANSGEGVVIGVVDSGINPDHASFDGARARRPPRKWRGYCEFYGRRTCSRKLLGARNYDAGGKAEQLLPYDTDGHGTHVAGTAAGREVAGAGVRGLANGTASGAAPGAHLAVYKAATVAETLAAIDQAIADRVDVLCVSMAPRDPQPFYLDGVAIGSLAAVREGVLVVAPAGNYGPSPSTLRNDAPWVVTVGASTTDRALRASLRLGNGVELQGESLYGNDGHQLFDQMPLVYPTLKRKPPAETCSHLRGVKATGKIVLCHTGGSTTAEKAKVVKDAGGVAMVVMNSQKRGHTIAEVPDVDIPTLAVDYNATLQLVDYASSSPHPTATVIPRGTTFGVRPSPAVAGFSSRGPSALNGGVLKPDVLAPGVNILAASSAAKKGFFLDSGTSVAAAHLAGIAAIVNRSGAGWWTPAAIRSAVMTTSTWADVGGGPITDESGAAAGPLAAGAGLVNPLRATDPGLVYDVGFGDYVRYLCGLGYSDAQVSATAGHSVECAVTGKLDAEQLNHPSISVKLGASATKVVVRTLTNARCSSALYRAKVELPLGVAARVSPRRLLFWKRRQRRKFTVTFAVSNATAVKTGDVVLGRLRWSSDVHVVASPLLVTVV</sequence>
<evidence type="ECO:0000256" key="6">
    <source>
        <dbReference type="ARBA" id="ARBA00022825"/>
    </source>
</evidence>
<dbReference type="Gene3D" id="3.50.30.30">
    <property type="match status" value="1"/>
</dbReference>
<feature type="domain" description="PA" evidence="12">
    <location>
        <begin position="376"/>
        <end position="460"/>
    </location>
</feature>
<keyword evidence="5 9" id="KW-0378">Hydrolase</keyword>
<feature type="active site" description="Charge relay system" evidence="8 9">
    <location>
        <position position="221"/>
    </location>
</feature>
<dbReference type="InterPro" id="IPR046450">
    <property type="entry name" value="PA_dom_sf"/>
</dbReference>
<dbReference type="PROSITE" id="PS00137">
    <property type="entry name" value="SUBTILASE_HIS"/>
    <property type="match status" value="1"/>
</dbReference>
<dbReference type="SUPFAM" id="SSF52743">
    <property type="entry name" value="Subtilisin-like"/>
    <property type="match status" value="1"/>
</dbReference>
<comment type="similarity">
    <text evidence="1 9">Belongs to the peptidase S8 family.</text>
</comment>
<dbReference type="EMBL" id="GDJX01003334">
    <property type="protein sequence ID" value="JAT64602.1"/>
    <property type="molecule type" value="Transcribed_RNA"/>
</dbReference>
<gene>
    <name evidence="15" type="primary">ARA12_6</name>
    <name evidence="15" type="ORF">g.58594</name>
</gene>